<evidence type="ECO:0000313" key="3">
    <source>
        <dbReference type="Proteomes" id="UP000190235"/>
    </source>
</evidence>
<accession>A0A1M7HQU7</accession>
<keyword evidence="2" id="KW-0418">Kinase</keyword>
<dbReference type="InterPro" id="IPR043129">
    <property type="entry name" value="ATPase_NBD"/>
</dbReference>
<dbReference type="PANTHER" id="PTHR18964:SF149">
    <property type="entry name" value="BIFUNCTIONAL UDP-N-ACETYLGLUCOSAMINE 2-EPIMERASE_N-ACETYLMANNOSAMINE KINASE"/>
    <property type="match status" value="1"/>
</dbReference>
<dbReference type="AlphaFoldDB" id="A0A1M7HQU7"/>
<name>A0A1M7HQU7_9FLAO</name>
<keyword evidence="2" id="KW-0808">Transferase</keyword>
<dbReference type="PANTHER" id="PTHR18964">
    <property type="entry name" value="ROK (REPRESSOR, ORF, KINASE) FAMILY"/>
    <property type="match status" value="1"/>
</dbReference>
<dbReference type="CDD" id="cd23763">
    <property type="entry name" value="ASKHA_ATPase_ROK"/>
    <property type="match status" value="1"/>
</dbReference>
<dbReference type="EMBL" id="LT670848">
    <property type="protein sequence ID" value="SHM30932.1"/>
    <property type="molecule type" value="Genomic_DNA"/>
</dbReference>
<gene>
    <name evidence="2" type="ORF">SAMN05878281_0244</name>
</gene>
<evidence type="ECO:0000256" key="1">
    <source>
        <dbReference type="ARBA" id="ARBA00006479"/>
    </source>
</evidence>
<dbReference type="Gene3D" id="3.30.420.40">
    <property type="match status" value="2"/>
</dbReference>
<dbReference type="SUPFAM" id="SSF53067">
    <property type="entry name" value="Actin-like ATPase domain"/>
    <property type="match status" value="1"/>
</dbReference>
<dbReference type="STRING" id="143223.SAMN05878281_0244"/>
<dbReference type="RefSeq" id="WP_079733609.1">
    <property type="nucleotide sequence ID" value="NZ_LT670848.1"/>
</dbReference>
<organism evidence="2 3">
    <name type="scientific">Salegentibacter salegens</name>
    <dbReference type="NCBI Taxonomy" id="143223"/>
    <lineage>
        <taxon>Bacteria</taxon>
        <taxon>Pseudomonadati</taxon>
        <taxon>Bacteroidota</taxon>
        <taxon>Flavobacteriia</taxon>
        <taxon>Flavobacteriales</taxon>
        <taxon>Flavobacteriaceae</taxon>
        <taxon>Salegentibacter</taxon>
    </lineage>
</organism>
<proteinExistence type="inferred from homology"/>
<comment type="similarity">
    <text evidence="1">Belongs to the ROK (NagC/XylR) family.</text>
</comment>
<dbReference type="GO" id="GO:0016301">
    <property type="term" value="F:kinase activity"/>
    <property type="evidence" value="ECO:0007669"/>
    <property type="project" value="UniProtKB-KW"/>
</dbReference>
<keyword evidence="3" id="KW-1185">Reference proteome</keyword>
<sequence length="376" mass="41222">MKIFKDKRIVLTLDAGGTNFVFSALRGGEPITPLITFPSQSNDLEKCLKTFITGFEKVKELLLPQKAVAISFAFPGPAEYKKGVILNPPNFPSFKEGVALGPMLEDYFSLPTFINNDGDLFTYGEAIGGFLKEINQGFQDYEINKDFKNLIGVTLGTGFGGGIVINNQICIGDNSAGGEVWLMRNLLESEFIAEESVSVRGIQYYYKELSGEKGNLSPKDIFEIAIGDKEGHRDAAINTYNKVAQVAAEALANIITLIDGAVVIGGGISGSAKLLLPQILRHLNGDIKNRQGVKFKRIVSQAFSFEEKDSKKEFYLSATKKIKVPFSSREVEVLQKKGIPIGISRLGTNNAIMLGAYAIALDQIEKFTPQYKRKVI</sequence>
<dbReference type="Pfam" id="PF00480">
    <property type="entry name" value="ROK"/>
    <property type="match status" value="1"/>
</dbReference>
<reference evidence="3" key="1">
    <citation type="submission" date="2016-11" db="EMBL/GenBank/DDBJ databases">
        <authorList>
            <person name="Varghese N."/>
            <person name="Submissions S."/>
        </authorList>
    </citation>
    <scope>NUCLEOTIDE SEQUENCE [LARGE SCALE GENOMIC DNA]</scope>
    <source>
        <strain evidence="3">ACAM 48</strain>
    </source>
</reference>
<evidence type="ECO:0000313" key="2">
    <source>
        <dbReference type="EMBL" id="SHM30932.1"/>
    </source>
</evidence>
<protein>
    <submittedName>
        <fullName evidence="2">Glucokinase</fullName>
    </submittedName>
</protein>
<dbReference type="OrthoDB" id="9810372at2"/>
<dbReference type="InterPro" id="IPR000600">
    <property type="entry name" value="ROK"/>
</dbReference>
<dbReference type="Proteomes" id="UP000190235">
    <property type="component" value="Chromosome I"/>
</dbReference>